<protein>
    <submittedName>
        <fullName evidence="1">Uncharacterized protein</fullName>
    </submittedName>
</protein>
<accession>A0A067L846</accession>
<organism evidence="1 2">
    <name type="scientific">Jatropha curcas</name>
    <name type="common">Barbados nut</name>
    <dbReference type="NCBI Taxonomy" id="180498"/>
    <lineage>
        <taxon>Eukaryota</taxon>
        <taxon>Viridiplantae</taxon>
        <taxon>Streptophyta</taxon>
        <taxon>Embryophyta</taxon>
        <taxon>Tracheophyta</taxon>
        <taxon>Spermatophyta</taxon>
        <taxon>Magnoliopsida</taxon>
        <taxon>eudicotyledons</taxon>
        <taxon>Gunneridae</taxon>
        <taxon>Pentapetalae</taxon>
        <taxon>rosids</taxon>
        <taxon>fabids</taxon>
        <taxon>Malpighiales</taxon>
        <taxon>Euphorbiaceae</taxon>
        <taxon>Crotonoideae</taxon>
        <taxon>Jatropheae</taxon>
        <taxon>Jatropha</taxon>
    </lineage>
</organism>
<sequence>MSLRRARPSSSKFACKWSRRSSPMLPDLTLIQSRYEVRPTRCSTYKWLTLEFLSGFGLKYDPDHPDALGQINFELNFSRIITT</sequence>
<reference evidence="1 2" key="1">
    <citation type="journal article" date="2014" name="PLoS ONE">
        <title>Global Analysis of Gene Expression Profiles in Physic Nut (Jatropha curcas L.) Seedlings Exposed to Salt Stress.</title>
        <authorList>
            <person name="Zhang L."/>
            <person name="Zhang C."/>
            <person name="Wu P."/>
            <person name="Chen Y."/>
            <person name="Li M."/>
            <person name="Jiang H."/>
            <person name="Wu G."/>
        </authorList>
    </citation>
    <scope>NUCLEOTIDE SEQUENCE [LARGE SCALE GENOMIC DNA]</scope>
    <source>
        <strain evidence="2">cv. GZQX0401</strain>
        <tissue evidence="1">Young leaves</tissue>
    </source>
</reference>
<evidence type="ECO:0000313" key="2">
    <source>
        <dbReference type="Proteomes" id="UP000027138"/>
    </source>
</evidence>
<dbReference type="Proteomes" id="UP000027138">
    <property type="component" value="Unassembled WGS sequence"/>
</dbReference>
<keyword evidence="2" id="KW-1185">Reference proteome</keyword>
<dbReference type="AlphaFoldDB" id="A0A067L846"/>
<gene>
    <name evidence="1" type="ORF">JCGZ_22174</name>
</gene>
<dbReference type="EMBL" id="KK914250">
    <property type="protein sequence ID" value="KDP44592.1"/>
    <property type="molecule type" value="Genomic_DNA"/>
</dbReference>
<proteinExistence type="predicted"/>
<name>A0A067L846_JATCU</name>
<evidence type="ECO:0000313" key="1">
    <source>
        <dbReference type="EMBL" id="KDP44592.1"/>
    </source>
</evidence>